<evidence type="ECO:0000313" key="2">
    <source>
        <dbReference type="EMBL" id="KAK1432017.1"/>
    </source>
</evidence>
<gene>
    <name evidence="2" type="ORF">QVD17_08885</name>
</gene>
<feature type="region of interest" description="Disordered" evidence="1">
    <location>
        <begin position="81"/>
        <end position="112"/>
    </location>
</feature>
<sequence>MIEHLVSRVRGTVSTPKLNSHKCPNAKPTNKEEDGGGLGQERQVWRWARAVKVGREGCYGGGGGCEGGRWAVKVEVERVGPEQAGEVAEDDGGGGSGGSGGGCRFRELNLKI</sequence>
<name>A0AAD8P4R3_TARER</name>
<dbReference type="AlphaFoldDB" id="A0AAD8P4R3"/>
<keyword evidence="3" id="KW-1185">Reference proteome</keyword>
<evidence type="ECO:0000313" key="3">
    <source>
        <dbReference type="Proteomes" id="UP001229421"/>
    </source>
</evidence>
<dbReference type="Proteomes" id="UP001229421">
    <property type="component" value="Unassembled WGS sequence"/>
</dbReference>
<reference evidence="2" key="1">
    <citation type="journal article" date="2023" name="bioRxiv">
        <title>Improved chromosome-level genome assembly for marigold (Tagetes erecta).</title>
        <authorList>
            <person name="Jiang F."/>
            <person name="Yuan L."/>
            <person name="Wang S."/>
            <person name="Wang H."/>
            <person name="Xu D."/>
            <person name="Wang A."/>
            <person name="Fan W."/>
        </authorList>
    </citation>
    <scope>NUCLEOTIDE SEQUENCE</scope>
    <source>
        <strain evidence="2">WSJ</strain>
        <tissue evidence="2">Leaf</tissue>
    </source>
</reference>
<protein>
    <submittedName>
        <fullName evidence="2">Uncharacterized protein</fullName>
    </submittedName>
</protein>
<organism evidence="2 3">
    <name type="scientific">Tagetes erecta</name>
    <name type="common">African marigold</name>
    <dbReference type="NCBI Taxonomy" id="13708"/>
    <lineage>
        <taxon>Eukaryota</taxon>
        <taxon>Viridiplantae</taxon>
        <taxon>Streptophyta</taxon>
        <taxon>Embryophyta</taxon>
        <taxon>Tracheophyta</taxon>
        <taxon>Spermatophyta</taxon>
        <taxon>Magnoliopsida</taxon>
        <taxon>eudicotyledons</taxon>
        <taxon>Gunneridae</taxon>
        <taxon>Pentapetalae</taxon>
        <taxon>asterids</taxon>
        <taxon>campanulids</taxon>
        <taxon>Asterales</taxon>
        <taxon>Asteraceae</taxon>
        <taxon>Asteroideae</taxon>
        <taxon>Heliantheae alliance</taxon>
        <taxon>Tageteae</taxon>
        <taxon>Tagetes</taxon>
    </lineage>
</organism>
<feature type="region of interest" description="Disordered" evidence="1">
    <location>
        <begin position="1"/>
        <end position="41"/>
    </location>
</feature>
<feature type="compositionally biased region" description="Gly residues" evidence="1">
    <location>
        <begin position="93"/>
        <end position="103"/>
    </location>
</feature>
<dbReference type="EMBL" id="JAUHHV010000002">
    <property type="protein sequence ID" value="KAK1432017.1"/>
    <property type="molecule type" value="Genomic_DNA"/>
</dbReference>
<comment type="caution">
    <text evidence="2">The sequence shown here is derived from an EMBL/GenBank/DDBJ whole genome shotgun (WGS) entry which is preliminary data.</text>
</comment>
<accession>A0AAD8P4R3</accession>
<proteinExistence type="predicted"/>
<evidence type="ECO:0000256" key="1">
    <source>
        <dbReference type="SAM" id="MobiDB-lite"/>
    </source>
</evidence>